<feature type="transmembrane region" description="Helical" evidence="8">
    <location>
        <begin position="33"/>
        <end position="52"/>
    </location>
</feature>
<keyword evidence="7 8" id="KW-0472">Membrane</keyword>
<evidence type="ECO:0000256" key="4">
    <source>
        <dbReference type="ARBA" id="ARBA00022741"/>
    </source>
</evidence>
<dbReference type="InterPro" id="IPR043760">
    <property type="entry name" value="PycTM_dom"/>
</dbReference>
<protein>
    <recommendedName>
        <fullName evidence="9">Pycsar effector protein domain-containing protein</fullName>
    </recommendedName>
</protein>
<keyword evidence="6" id="KW-0051">Antiviral defense</keyword>
<evidence type="ECO:0000313" key="10">
    <source>
        <dbReference type="EMBL" id="NME66500.1"/>
    </source>
</evidence>
<keyword evidence="5 8" id="KW-1133">Transmembrane helix</keyword>
<accession>A0A7X9NZF7</accession>
<dbReference type="GO" id="GO:0051607">
    <property type="term" value="P:defense response to virus"/>
    <property type="evidence" value="ECO:0007669"/>
    <property type="project" value="UniProtKB-KW"/>
</dbReference>
<keyword evidence="3 8" id="KW-0812">Transmembrane</keyword>
<dbReference type="Proteomes" id="UP000576082">
    <property type="component" value="Unassembled WGS sequence"/>
</dbReference>
<organism evidence="10 11">
    <name type="scientific">Flammeovirga aprica JL-4</name>
    <dbReference type="NCBI Taxonomy" id="694437"/>
    <lineage>
        <taxon>Bacteria</taxon>
        <taxon>Pseudomonadati</taxon>
        <taxon>Bacteroidota</taxon>
        <taxon>Cytophagia</taxon>
        <taxon>Cytophagales</taxon>
        <taxon>Flammeovirgaceae</taxon>
        <taxon>Flammeovirga</taxon>
    </lineage>
</organism>
<evidence type="ECO:0000256" key="7">
    <source>
        <dbReference type="ARBA" id="ARBA00023136"/>
    </source>
</evidence>
<dbReference type="Pfam" id="PF18967">
    <property type="entry name" value="PycTM"/>
    <property type="match status" value="1"/>
</dbReference>
<dbReference type="AlphaFoldDB" id="A0A7X9NZF7"/>
<dbReference type="GO" id="GO:0000166">
    <property type="term" value="F:nucleotide binding"/>
    <property type="evidence" value="ECO:0007669"/>
    <property type="project" value="UniProtKB-KW"/>
</dbReference>
<dbReference type="GO" id="GO:0005886">
    <property type="term" value="C:plasma membrane"/>
    <property type="evidence" value="ECO:0007669"/>
    <property type="project" value="UniProtKB-SubCell"/>
</dbReference>
<gene>
    <name evidence="10" type="ORF">HHU12_00860</name>
</gene>
<feature type="transmembrane region" description="Helical" evidence="8">
    <location>
        <begin position="64"/>
        <end position="84"/>
    </location>
</feature>
<evidence type="ECO:0000313" key="11">
    <source>
        <dbReference type="Proteomes" id="UP000576082"/>
    </source>
</evidence>
<evidence type="ECO:0000256" key="2">
    <source>
        <dbReference type="ARBA" id="ARBA00022475"/>
    </source>
</evidence>
<evidence type="ECO:0000256" key="3">
    <source>
        <dbReference type="ARBA" id="ARBA00022692"/>
    </source>
</evidence>
<evidence type="ECO:0000256" key="1">
    <source>
        <dbReference type="ARBA" id="ARBA00004236"/>
    </source>
</evidence>
<keyword evidence="4" id="KW-0547">Nucleotide-binding</keyword>
<feature type="transmembrane region" description="Helical" evidence="8">
    <location>
        <begin position="159"/>
        <end position="181"/>
    </location>
</feature>
<name>A0A7X9NZF7_9BACT</name>
<evidence type="ECO:0000256" key="6">
    <source>
        <dbReference type="ARBA" id="ARBA00023118"/>
    </source>
</evidence>
<sequence>MIDQKEIKIREEQLFKVFNNVNDWLKFAEAKNAMLIAFNGASIFGSIKLLNLEYIKSSDFLEGYFFFVIICLVFSTVNCLISFAPRVKIIKGGFYDSGKIPNVLFFEYLKGKSNLEIIEEITGDGKSDQYTALEKDIAEQIKQNSIIASRKYSHFTISVWITISSYITLPLAGIFCIYTYLSN</sequence>
<comment type="subcellular location">
    <subcellularLocation>
        <location evidence="1">Cell membrane</location>
    </subcellularLocation>
</comment>
<reference evidence="10 11" key="1">
    <citation type="submission" date="2020-04" db="EMBL/GenBank/DDBJ databases">
        <title>Flammeovirga sp. SR4, a novel species isolated from seawater.</title>
        <authorList>
            <person name="Wang X."/>
        </authorList>
    </citation>
    <scope>NUCLEOTIDE SEQUENCE [LARGE SCALE GENOMIC DNA]</scope>
    <source>
        <strain evidence="10 11">ATCC 23126</strain>
    </source>
</reference>
<evidence type="ECO:0000259" key="9">
    <source>
        <dbReference type="Pfam" id="PF18967"/>
    </source>
</evidence>
<keyword evidence="2" id="KW-1003">Cell membrane</keyword>
<feature type="domain" description="Pycsar effector protein" evidence="9">
    <location>
        <begin position="14"/>
        <end position="175"/>
    </location>
</feature>
<keyword evidence="11" id="KW-1185">Reference proteome</keyword>
<dbReference type="RefSeq" id="WP_169654252.1">
    <property type="nucleotide sequence ID" value="NZ_JABANE010000002.1"/>
</dbReference>
<proteinExistence type="predicted"/>
<dbReference type="EMBL" id="JABANE010000002">
    <property type="protein sequence ID" value="NME66500.1"/>
    <property type="molecule type" value="Genomic_DNA"/>
</dbReference>
<comment type="caution">
    <text evidence="10">The sequence shown here is derived from an EMBL/GenBank/DDBJ whole genome shotgun (WGS) entry which is preliminary data.</text>
</comment>
<evidence type="ECO:0000256" key="8">
    <source>
        <dbReference type="SAM" id="Phobius"/>
    </source>
</evidence>
<evidence type="ECO:0000256" key="5">
    <source>
        <dbReference type="ARBA" id="ARBA00022989"/>
    </source>
</evidence>